<sequence length="128" mass="14437">MLNQSIITGHLTKDTELRKVTDRSVVSFTLASSRDYKTEEGAYPADFIDCVLWGAPAESFHTLTAKGDTLQVTGRLQTRTYKDKKEVTHKVTEVQVDKWYIVAVNQNQGDYPVKEKTIVNDSLDNLSL</sequence>
<dbReference type="EMBL" id="PEBM01000027">
    <property type="protein sequence ID" value="PHV57564.1"/>
    <property type="molecule type" value="Genomic_DNA"/>
</dbReference>
<organism evidence="4 5">
    <name type="scientific">Streptococcus macedonicus</name>
    <name type="common">Streptococcus gallolyticus macedonicus</name>
    <dbReference type="NCBI Taxonomy" id="59310"/>
    <lineage>
        <taxon>Bacteria</taxon>
        <taxon>Bacillati</taxon>
        <taxon>Bacillota</taxon>
        <taxon>Bacilli</taxon>
        <taxon>Lactobacillales</taxon>
        <taxon>Streptococcaceae</taxon>
        <taxon>Streptococcus</taxon>
    </lineage>
</organism>
<dbReference type="GO" id="GO:0003697">
    <property type="term" value="F:single-stranded DNA binding"/>
    <property type="evidence" value="ECO:0007669"/>
    <property type="project" value="InterPro"/>
</dbReference>
<dbReference type="InterPro" id="IPR000424">
    <property type="entry name" value="Primosome_PriB/ssb"/>
</dbReference>
<evidence type="ECO:0000313" key="5">
    <source>
        <dbReference type="Proteomes" id="UP000222913"/>
    </source>
</evidence>
<dbReference type="InterPro" id="IPR012340">
    <property type="entry name" value="NA-bd_OB-fold"/>
</dbReference>
<reference evidence="4 5" key="1">
    <citation type="submission" date="2017-10" db="EMBL/GenBank/DDBJ databases">
        <title>Whole-genome sequence of three Streptococcus macedonicus strains isolated from Italian cheeses of the Veneto region.</title>
        <authorList>
            <person name="Treu L."/>
            <person name="De Diego-Diaz B."/>
            <person name="Papadimitriou K."/>
            <person name="Tsakalidou E."/>
            <person name="Corich V."/>
            <person name="Giacomini A."/>
        </authorList>
    </citation>
    <scope>NUCLEOTIDE SEQUENCE [LARGE SCALE GENOMIC DNA]</scope>
    <source>
        <strain evidence="4 5">27MV</strain>
    </source>
</reference>
<dbReference type="SUPFAM" id="SSF50249">
    <property type="entry name" value="Nucleic acid-binding proteins"/>
    <property type="match status" value="1"/>
</dbReference>
<dbReference type="PANTHER" id="PTHR10302">
    <property type="entry name" value="SINGLE-STRANDED DNA-BINDING PROTEIN"/>
    <property type="match status" value="1"/>
</dbReference>
<dbReference type="AlphaFoldDB" id="A0A2G3NVH7"/>
<dbReference type="NCBIfam" id="TIGR00621">
    <property type="entry name" value="ssb"/>
    <property type="match status" value="1"/>
</dbReference>
<dbReference type="InterPro" id="IPR011344">
    <property type="entry name" value="ssDNA-bd"/>
</dbReference>
<dbReference type="GO" id="GO:0009295">
    <property type="term" value="C:nucleoid"/>
    <property type="evidence" value="ECO:0007669"/>
    <property type="project" value="TreeGrafter"/>
</dbReference>
<dbReference type="Pfam" id="PF00436">
    <property type="entry name" value="SSB"/>
    <property type="match status" value="1"/>
</dbReference>
<dbReference type="Proteomes" id="UP000222913">
    <property type="component" value="Unassembled WGS sequence"/>
</dbReference>
<gene>
    <name evidence="4" type="ORF">CS010_04325</name>
</gene>
<evidence type="ECO:0000256" key="2">
    <source>
        <dbReference type="PROSITE-ProRule" id="PRU00252"/>
    </source>
</evidence>
<name>A0A2G3NVH7_STRMC</name>
<dbReference type="OMA" id="TFCVATE"/>
<dbReference type="PROSITE" id="PS50935">
    <property type="entry name" value="SSB"/>
    <property type="match status" value="1"/>
</dbReference>
<accession>A0A2G3NVH7</accession>
<dbReference type="Gene3D" id="2.40.50.140">
    <property type="entry name" value="Nucleic acid-binding proteins"/>
    <property type="match status" value="1"/>
</dbReference>
<evidence type="ECO:0000313" key="4">
    <source>
        <dbReference type="EMBL" id="PHV57564.1"/>
    </source>
</evidence>
<protein>
    <recommendedName>
        <fullName evidence="3">Single-stranded DNA-binding protein</fullName>
    </recommendedName>
</protein>
<proteinExistence type="predicted"/>
<dbReference type="RefSeq" id="WP_014295370.1">
    <property type="nucleotide sequence ID" value="NZ_PEBM01000027.1"/>
</dbReference>
<dbReference type="GO" id="GO:0006260">
    <property type="term" value="P:DNA replication"/>
    <property type="evidence" value="ECO:0007669"/>
    <property type="project" value="InterPro"/>
</dbReference>
<evidence type="ECO:0000256" key="3">
    <source>
        <dbReference type="RuleBase" id="RU000524"/>
    </source>
</evidence>
<dbReference type="CDD" id="cd04496">
    <property type="entry name" value="SSB_OBF"/>
    <property type="match status" value="1"/>
</dbReference>
<evidence type="ECO:0000256" key="1">
    <source>
        <dbReference type="ARBA" id="ARBA00023125"/>
    </source>
</evidence>
<comment type="caution">
    <text evidence="4">The sequence shown here is derived from an EMBL/GenBank/DDBJ whole genome shotgun (WGS) entry which is preliminary data.</text>
</comment>
<keyword evidence="1 2" id="KW-0238">DNA-binding</keyword>
<dbReference type="PANTHER" id="PTHR10302:SF27">
    <property type="entry name" value="SINGLE-STRANDED DNA-BINDING PROTEIN"/>
    <property type="match status" value="1"/>
</dbReference>